<proteinExistence type="inferred from homology"/>
<protein>
    <submittedName>
        <fullName evidence="12">Uncharacterized protein</fullName>
    </submittedName>
</protein>
<evidence type="ECO:0000256" key="3">
    <source>
        <dbReference type="ARBA" id="ARBA00022692"/>
    </source>
</evidence>
<comment type="function">
    <text evidence="9">Odorant receptor which mediates acceptance or avoidance behavior, depending on its substrates. The odorant receptor repertoire encodes a large collection of odor stimuli that vary widely in identity, intensity, and duration. May form a complex with Orco to form odorant-sensing units, providing sensitive and prolonged odorant signaling and calcium permeability.</text>
</comment>
<keyword evidence="5" id="KW-1133">Transmembrane helix</keyword>
<evidence type="ECO:0000256" key="5">
    <source>
        <dbReference type="ARBA" id="ARBA00022989"/>
    </source>
</evidence>
<evidence type="ECO:0000256" key="10">
    <source>
        <dbReference type="ARBA" id="ARBA00037946"/>
    </source>
</evidence>
<dbReference type="GO" id="GO:0004984">
    <property type="term" value="F:olfactory receptor activity"/>
    <property type="evidence" value="ECO:0007669"/>
    <property type="project" value="InterPro"/>
</dbReference>
<keyword evidence="8" id="KW-0807">Transducer</keyword>
<dbReference type="InterPro" id="IPR004117">
    <property type="entry name" value="7tm6_olfct_rcpt"/>
</dbReference>
<keyword evidence="3" id="KW-0812">Transmembrane</keyword>
<keyword evidence="6" id="KW-0472">Membrane</keyword>
<accession>A0A182J0E8</accession>
<comment type="subunit">
    <text evidence="11">Interacts with Orco. Complexes exist early in the endomembrane system in olfactory sensory neurons (OSNs), coupling these complexes to the conserved ciliary trafficking pathway.</text>
</comment>
<name>A0A182J0E8_ANOAO</name>
<dbReference type="PANTHER" id="PTHR21137">
    <property type="entry name" value="ODORANT RECEPTOR"/>
    <property type="match status" value="1"/>
</dbReference>
<evidence type="ECO:0000256" key="1">
    <source>
        <dbReference type="ARBA" id="ARBA00004141"/>
    </source>
</evidence>
<evidence type="ECO:0000256" key="9">
    <source>
        <dbReference type="ARBA" id="ARBA00037764"/>
    </source>
</evidence>
<keyword evidence="4" id="KW-0552">Olfaction</keyword>
<comment type="subcellular location">
    <subcellularLocation>
        <location evidence="1">Membrane</location>
        <topology evidence="1">Multi-pass membrane protein</topology>
    </subcellularLocation>
</comment>
<evidence type="ECO:0000256" key="8">
    <source>
        <dbReference type="ARBA" id="ARBA00023224"/>
    </source>
</evidence>
<dbReference type="GO" id="GO:0007165">
    <property type="term" value="P:signal transduction"/>
    <property type="evidence" value="ECO:0007669"/>
    <property type="project" value="UniProtKB-KW"/>
</dbReference>
<organism evidence="12">
    <name type="scientific">Anopheles atroparvus</name>
    <name type="common">European mosquito</name>
    <dbReference type="NCBI Taxonomy" id="41427"/>
    <lineage>
        <taxon>Eukaryota</taxon>
        <taxon>Metazoa</taxon>
        <taxon>Ecdysozoa</taxon>
        <taxon>Arthropoda</taxon>
        <taxon>Hexapoda</taxon>
        <taxon>Insecta</taxon>
        <taxon>Pterygota</taxon>
        <taxon>Neoptera</taxon>
        <taxon>Endopterygota</taxon>
        <taxon>Diptera</taxon>
        <taxon>Nematocera</taxon>
        <taxon>Culicoidea</taxon>
        <taxon>Culicidae</taxon>
        <taxon>Anophelinae</taxon>
        <taxon>Anopheles</taxon>
    </lineage>
</organism>
<dbReference type="GO" id="GO:0005549">
    <property type="term" value="F:odorant binding"/>
    <property type="evidence" value="ECO:0007669"/>
    <property type="project" value="InterPro"/>
</dbReference>
<dbReference type="Pfam" id="PF02949">
    <property type="entry name" value="7tm_6"/>
    <property type="match status" value="1"/>
</dbReference>
<keyword evidence="2" id="KW-0716">Sensory transduction</keyword>
<keyword evidence="7" id="KW-0675">Receptor</keyword>
<dbReference type="VEuPathDB" id="VectorBase:AATE008966"/>
<dbReference type="AlphaFoldDB" id="A0A182J0E8"/>
<evidence type="ECO:0000256" key="4">
    <source>
        <dbReference type="ARBA" id="ARBA00022725"/>
    </source>
</evidence>
<evidence type="ECO:0000256" key="2">
    <source>
        <dbReference type="ARBA" id="ARBA00022606"/>
    </source>
</evidence>
<sequence>MYETNRFIFPLRFSMWAWKACGVFTAPTTKSIPYQVYCYLFYASIMALYLCALVLNVFFAQSFEQLVFYVMYIVLTETAMILKTRTVYRNFTTLWSLYETTVGSSFQPRDHHERRLQDRTLLVFIRWYYVYIFVSHMAAVGTGTLLLSTEYRMPFFPWFFGVPYGEEARVAYYTIFAYQSFGMYFHMLLNTGGDTQLCYLLQMIGIQLDLLAKRFRELKTSEEFDKSFVPLVQHYNHIHRMLRQLERLFSPAYFVQFSVSGLVICATAYQVASMLNLNDFSKLMNVFYLMSMTMQIGLPCYYGNEVALKSYALTNAIYSSNWYAMKRSNRKSVQMFMIRTNKPFAAAAYGYFNFNLPAFTTVRRSSLI</sequence>
<evidence type="ECO:0000256" key="7">
    <source>
        <dbReference type="ARBA" id="ARBA00023170"/>
    </source>
</evidence>
<evidence type="ECO:0000256" key="6">
    <source>
        <dbReference type="ARBA" id="ARBA00023136"/>
    </source>
</evidence>
<dbReference type="EnsemblMetazoa" id="AATE008966-RA">
    <property type="protein sequence ID" value="AATE008966-PA.1"/>
    <property type="gene ID" value="AATE008966"/>
</dbReference>
<dbReference type="GO" id="GO:0005886">
    <property type="term" value="C:plasma membrane"/>
    <property type="evidence" value="ECO:0007669"/>
    <property type="project" value="TreeGrafter"/>
</dbReference>
<evidence type="ECO:0000256" key="11">
    <source>
        <dbReference type="ARBA" id="ARBA00038679"/>
    </source>
</evidence>
<dbReference type="PANTHER" id="PTHR21137:SF37">
    <property type="entry name" value="ODORANT RECEPTOR 46A, ISOFORM B-RELATED"/>
    <property type="match status" value="1"/>
</dbReference>
<reference evidence="12" key="1">
    <citation type="submission" date="2022-08" db="UniProtKB">
        <authorList>
            <consortium name="EnsemblMetazoa"/>
        </authorList>
    </citation>
    <scope>IDENTIFICATION</scope>
    <source>
        <strain evidence="12">EBRO</strain>
    </source>
</reference>
<evidence type="ECO:0000313" key="12">
    <source>
        <dbReference type="EnsemblMetazoa" id="AATE008966-PA.1"/>
    </source>
</evidence>
<comment type="similarity">
    <text evidence="10">Belongs to the insect chemoreceptor superfamily. Heteromeric odorant receptor channel (TC 1.A.69) family. Or2a subfamily.</text>
</comment>